<keyword evidence="3 7" id="KW-1133">Transmembrane helix</keyword>
<dbReference type="InterPro" id="IPR051689">
    <property type="entry name" value="Sterol_desaturase/TMEM195"/>
</dbReference>
<keyword evidence="4" id="KW-0560">Oxidoreductase</keyword>
<evidence type="ECO:0000256" key="6">
    <source>
        <dbReference type="ARBA" id="ARBA00023136"/>
    </source>
</evidence>
<keyword evidence="6 7" id="KW-0472">Membrane</keyword>
<feature type="domain" description="Fatty acid hydroxylase" evidence="8">
    <location>
        <begin position="86"/>
        <end position="218"/>
    </location>
</feature>
<feature type="transmembrane region" description="Helical" evidence="7">
    <location>
        <begin position="139"/>
        <end position="163"/>
    </location>
</feature>
<accession>A0ABT5R2J7</accession>
<feature type="transmembrane region" description="Helical" evidence="7">
    <location>
        <begin position="7"/>
        <end position="28"/>
    </location>
</feature>
<evidence type="ECO:0000313" key="9">
    <source>
        <dbReference type="EMBL" id="MDD1794496.1"/>
    </source>
</evidence>
<evidence type="ECO:0000256" key="5">
    <source>
        <dbReference type="ARBA" id="ARBA00023098"/>
    </source>
</evidence>
<reference evidence="9" key="1">
    <citation type="submission" date="2021-12" db="EMBL/GenBank/DDBJ databases">
        <title>Enterovibrio ZSDZ35 sp. nov. and Enterovibrio ZSDZ42 sp. nov., isolated from coastal seawater in Qingdao.</title>
        <authorList>
            <person name="Zhang P."/>
        </authorList>
    </citation>
    <scope>NUCLEOTIDE SEQUENCE</scope>
    <source>
        <strain evidence="9">ZSDZ42</strain>
    </source>
</reference>
<feature type="transmembrane region" description="Helical" evidence="7">
    <location>
        <begin position="48"/>
        <end position="70"/>
    </location>
</feature>
<keyword evidence="2 7" id="KW-0812">Transmembrane</keyword>
<organism evidence="9 10">
    <name type="scientific">Enterovibrio gelatinilyticus</name>
    <dbReference type="NCBI Taxonomy" id="2899819"/>
    <lineage>
        <taxon>Bacteria</taxon>
        <taxon>Pseudomonadati</taxon>
        <taxon>Pseudomonadota</taxon>
        <taxon>Gammaproteobacteria</taxon>
        <taxon>Vibrionales</taxon>
        <taxon>Vibrionaceae</taxon>
        <taxon>Enterovibrio</taxon>
    </lineage>
</organism>
<feature type="transmembrane region" description="Helical" evidence="7">
    <location>
        <begin position="77"/>
        <end position="98"/>
    </location>
</feature>
<protein>
    <submittedName>
        <fullName evidence="9">Sterol desaturase family protein</fullName>
    </submittedName>
</protein>
<dbReference type="EMBL" id="JAJUBC010000017">
    <property type="protein sequence ID" value="MDD1794496.1"/>
    <property type="molecule type" value="Genomic_DNA"/>
</dbReference>
<comment type="caution">
    <text evidence="9">The sequence shown here is derived from an EMBL/GenBank/DDBJ whole genome shotgun (WGS) entry which is preliminary data.</text>
</comment>
<evidence type="ECO:0000256" key="3">
    <source>
        <dbReference type="ARBA" id="ARBA00022989"/>
    </source>
</evidence>
<dbReference type="PANTHER" id="PTHR21624">
    <property type="entry name" value="STEROL DESATURASE-RELATED PROTEIN"/>
    <property type="match status" value="1"/>
</dbReference>
<gene>
    <name evidence="9" type="ORF">LRP50_15285</name>
</gene>
<dbReference type="PANTHER" id="PTHR21624:SF1">
    <property type="entry name" value="ALKYLGLYCEROL MONOOXYGENASE"/>
    <property type="match status" value="1"/>
</dbReference>
<dbReference type="InterPro" id="IPR006694">
    <property type="entry name" value="Fatty_acid_hydroxylase"/>
</dbReference>
<sequence>MGSGWESLTLVLLAPLFLICMVLEYRLLRKRGDDDYSLKELLCNFSLAGLHQASDIIATLLLMPFFLWLYQFRVFEISLTPLSIISVFILQDFFYYWFHRASHNVHWLWASHIAHHSSERMNFTTAFRQSLTYPLSGMWLFWTPLMLLGYPPTFVIVVVALNLGFQFFVHTRIVGKLGWFEHIFNTPSHHRVHHARNSEYIDRNFAGVLIIWDKLFGTFVEERNDINIDYGIPHAINSWNPFVATFHQWKTLFTLAFSPDKTSISHRLTYLFGAPKISDDTIRNKASRSSTRQN</sequence>
<keyword evidence="10" id="KW-1185">Reference proteome</keyword>
<keyword evidence="5" id="KW-0443">Lipid metabolism</keyword>
<dbReference type="RefSeq" id="WP_274165323.1">
    <property type="nucleotide sequence ID" value="NZ_JAJUBC010000017.1"/>
</dbReference>
<evidence type="ECO:0000259" key="8">
    <source>
        <dbReference type="Pfam" id="PF04116"/>
    </source>
</evidence>
<evidence type="ECO:0000313" key="10">
    <source>
        <dbReference type="Proteomes" id="UP001149400"/>
    </source>
</evidence>
<evidence type="ECO:0000256" key="4">
    <source>
        <dbReference type="ARBA" id="ARBA00023002"/>
    </source>
</evidence>
<comment type="subcellular location">
    <subcellularLocation>
        <location evidence="1">Endomembrane system</location>
        <topology evidence="1">Multi-pass membrane protein</topology>
    </subcellularLocation>
</comment>
<evidence type="ECO:0000256" key="1">
    <source>
        <dbReference type="ARBA" id="ARBA00004127"/>
    </source>
</evidence>
<dbReference type="Pfam" id="PF04116">
    <property type="entry name" value="FA_hydroxylase"/>
    <property type="match status" value="1"/>
</dbReference>
<proteinExistence type="predicted"/>
<evidence type="ECO:0000256" key="2">
    <source>
        <dbReference type="ARBA" id="ARBA00022692"/>
    </source>
</evidence>
<evidence type="ECO:0000256" key="7">
    <source>
        <dbReference type="SAM" id="Phobius"/>
    </source>
</evidence>
<dbReference type="Proteomes" id="UP001149400">
    <property type="component" value="Unassembled WGS sequence"/>
</dbReference>
<name>A0ABT5R2J7_9GAMM</name>